<sequence length="183" mass="19564">MQGRDRALGAEPIPRALGMIVVDGPVEPIVAGLVDDPERGPAGDRQADVDRPAPVAAREVPGPVDGVDHPDPVVATPARLRRALFGQDRVVGKVRAQGRDDRRLDRQVRPCHGALVVGLVGGLKAVVTTGLDLERDRSAAANHLDGDLEFMLEHGHWGSMTAIEDFLNPAPRGWGSISPRIRV</sequence>
<feature type="compositionally biased region" description="Basic and acidic residues" evidence="1">
    <location>
        <begin position="36"/>
        <end position="51"/>
    </location>
</feature>
<comment type="caution">
    <text evidence="2">The sequence shown here is derived from an EMBL/GenBank/DDBJ whole genome shotgun (WGS) entry which is preliminary data.</text>
</comment>
<evidence type="ECO:0000313" key="2">
    <source>
        <dbReference type="EMBL" id="PRP92124.1"/>
    </source>
</evidence>
<evidence type="ECO:0000256" key="1">
    <source>
        <dbReference type="SAM" id="MobiDB-lite"/>
    </source>
</evidence>
<proteinExistence type="predicted"/>
<dbReference type="Proteomes" id="UP000237968">
    <property type="component" value="Unassembled WGS sequence"/>
</dbReference>
<evidence type="ECO:0000313" key="3">
    <source>
        <dbReference type="Proteomes" id="UP000237968"/>
    </source>
</evidence>
<dbReference type="EMBL" id="PVNK01000221">
    <property type="protein sequence ID" value="PRP92124.1"/>
    <property type="molecule type" value="Genomic_DNA"/>
</dbReference>
<dbReference type="AlphaFoldDB" id="A0A2S9XGW8"/>
<accession>A0A2S9XGW8</accession>
<name>A0A2S9XGW8_9BACT</name>
<feature type="region of interest" description="Disordered" evidence="1">
    <location>
        <begin position="34"/>
        <end position="54"/>
    </location>
</feature>
<reference evidence="2 3" key="1">
    <citation type="submission" date="2018-03" db="EMBL/GenBank/DDBJ databases">
        <title>Draft Genome Sequences of the Obligatory Marine Myxobacteria Enhygromyxa salina SWB005.</title>
        <authorList>
            <person name="Poehlein A."/>
            <person name="Moghaddam J.A."/>
            <person name="Harms H."/>
            <person name="Alanjari M."/>
            <person name="Koenig G.M."/>
            <person name="Daniel R."/>
            <person name="Schaeberle T.F."/>
        </authorList>
    </citation>
    <scope>NUCLEOTIDE SEQUENCE [LARGE SCALE GENOMIC DNA]</scope>
    <source>
        <strain evidence="2 3">SWB005</strain>
    </source>
</reference>
<gene>
    <name evidence="2" type="ORF">ENSA5_50710</name>
</gene>
<protein>
    <submittedName>
        <fullName evidence="2">Uncharacterized protein</fullName>
    </submittedName>
</protein>
<organism evidence="2 3">
    <name type="scientific">Enhygromyxa salina</name>
    <dbReference type="NCBI Taxonomy" id="215803"/>
    <lineage>
        <taxon>Bacteria</taxon>
        <taxon>Pseudomonadati</taxon>
        <taxon>Myxococcota</taxon>
        <taxon>Polyangia</taxon>
        <taxon>Nannocystales</taxon>
        <taxon>Nannocystaceae</taxon>
        <taxon>Enhygromyxa</taxon>
    </lineage>
</organism>
<keyword evidence="3" id="KW-1185">Reference proteome</keyword>